<feature type="transmembrane region" description="Helical" evidence="1">
    <location>
        <begin position="384"/>
        <end position="409"/>
    </location>
</feature>
<reference evidence="2 3" key="1">
    <citation type="submission" date="2017-07" db="EMBL/GenBank/DDBJ databases">
        <title>Genome sequencing and assembly of Paenibacillus rigui.</title>
        <authorList>
            <person name="Mayilraj S."/>
        </authorList>
    </citation>
    <scope>NUCLEOTIDE SEQUENCE [LARGE SCALE GENOMIC DNA]</scope>
    <source>
        <strain evidence="2 3">JCM 16352</strain>
    </source>
</reference>
<evidence type="ECO:0000313" key="2">
    <source>
        <dbReference type="EMBL" id="OXM87563.1"/>
    </source>
</evidence>
<dbReference type="SUPFAM" id="SSF81442">
    <property type="entry name" value="Cytochrome c oxidase subunit I-like"/>
    <property type="match status" value="1"/>
</dbReference>
<dbReference type="RefSeq" id="WP_094013638.1">
    <property type="nucleotide sequence ID" value="NZ_NMQW01000004.1"/>
</dbReference>
<proteinExistence type="predicted"/>
<sequence>MLRLPLLFIVTGILSFLGFHVLSLFSLGAWIGEPLRNPEGWFRIHLMVLGWGTMIAMGAVYQLMDVVLQRKLYSRKLGYLHYVCFVGGSSILLAGFYRSEVSLIAAGGMLAWAGICLFAWNIGQTMRLAAQWNAVTISTACAVGYLVLTGFLGLMMGIDFVHPIWGGIHDRLLSAHIWMGAIGWFGLLITGFSYKMLPMFYLSHGESAQHPPAIVLLWNLATLLGALQFLLGGGAFLNGVAILLLLAALLLYEIHMREIRKHRHKSNPGSGILWTIYCTRGLTAYAVVLLGLVFVLPGLFAHEKLVILSGWLYLYGWVAMTILGYLSKIIPFLWWTHKYGPRSGKEKVPVMNDLIHDRYVEYGMAGMCGSILLILLGIGVGGMAFVWIGGCLLSVCSLLYMGLIVRVFIR</sequence>
<dbReference type="InterPro" id="IPR036927">
    <property type="entry name" value="Cyt_c_oxase-like_su1_sf"/>
</dbReference>
<feature type="transmembrane region" description="Helical" evidence="1">
    <location>
        <begin position="359"/>
        <end position="378"/>
    </location>
</feature>
<dbReference type="EMBL" id="NMQW01000004">
    <property type="protein sequence ID" value="OXM87563.1"/>
    <property type="molecule type" value="Genomic_DNA"/>
</dbReference>
<protein>
    <recommendedName>
        <fullName evidence="4">Cbb3-type cytochrome c oxidase subunit I</fullName>
    </recommendedName>
</protein>
<feature type="transmembrane region" description="Helical" evidence="1">
    <location>
        <begin position="44"/>
        <end position="67"/>
    </location>
</feature>
<keyword evidence="1" id="KW-1133">Transmembrane helix</keyword>
<feature type="transmembrane region" description="Helical" evidence="1">
    <location>
        <begin position="274"/>
        <end position="300"/>
    </location>
</feature>
<comment type="caution">
    <text evidence="2">The sequence shown here is derived from an EMBL/GenBank/DDBJ whole genome shotgun (WGS) entry which is preliminary data.</text>
</comment>
<accession>A0A229UW75</accession>
<dbReference type="Proteomes" id="UP000215509">
    <property type="component" value="Unassembled WGS sequence"/>
</dbReference>
<dbReference type="OrthoDB" id="5245199at2"/>
<feature type="transmembrane region" description="Helical" evidence="1">
    <location>
        <begin position="213"/>
        <end position="230"/>
    </location>
</feature>
<keyword evidence="3" id="KW-1185">Reference proteome</keyword>
<evidence type="ECO:0000313" key="3">
    <source>
        <dbReference type="Proteomes" id="UP000215509"/>
    </source>
</evidence>
<evidence type="ECO:0000256" key="1">
    <source>
        <dbReference type="SAM" id="Phobius"/>
    </source>
</evidence>
<feature type="transmembrane region" description="Helical" evidence="1">
    <location>
        <begin position="312"/>
        <end position="335"/>
    </location>
</feature>
<evidence type="ECO:0008006" key="4">
    <source>
        <dbReference type="Google" id="ProtNLM"/>
    </source>
</evidence>
<keyword evidence="1" id="KW-0812">Transmembrane</keyword>
<name>A0A229UW75_9BACL</name>
<feature type="transmembrane region" description="Helical" evidence="1">
    <location>
        <begin position="236"/>
        <end position="254"/>
    </location>
</feature>
<keyword evidence="1" id="KW-0472">Membrane</keyword>
<dbReference type="Gene3D" id="1.20.210.10">
    <property type="entry name" value="Cytochrome c oxidase-like, subunit I domain"/>
    <property type="match status" value="1"/>
</dbReference>
<organism evidence="2 3">
    <name type="scientific">Paenibacillus rigui</name>
    <dbReference type="NCBI Taxonomy" id="554312"/>
    <lineage>
        <taxon>Bacteria</taxon>
        <taxon>Bacillati</taxon>
        <taxon>Bacillota</taxon>
        <taxon>Bacilli</taxon>
        <taxon>Bacillales</taxon>
        <taxon>Paenibacillaceae</taxon>
        <taxon>Paenibacillus</taxon>
    </lineage>
</organism>
<dbReference type="AlphaFoldDB" id="A0A229UW75"/>
<gene>
    <name evidence="2" type="ORF">CF651_04355</name>
</gene>
<feature type="transmembrane region" description="Helical" evidence="1">
    <location>
        <begin position="175"/>
        <end position="192"/>
    </location>
</feature>
<feature type="transmembrane region" description="Helical" evidence="1">
    <location>
        <begin position="103"/>
        <end position="122"/>
    </location>
</feature>
<feature type="transmembrane region" description="Helical" evidence="1">
    <location>
        <begin position="134"/>
        <end position="155"/>
    </location>
</feature>
<feature type="transmembrane region" description="Helical" evidence="1">
    <location>
        <begin position="7"/>
        <end position="32"/>
    </location>
</feature>
<feature type="transmembrane region" description="Helical" evidence="1">
    <location>
        <begin position="79"/>
        <end position="97"/>
    </location>
</feature>